<sequence>MAINSHKFPKTSTVLSFPFTREETMTFYIWLCIFHCTLQAFVLQMDVIICNVPNSRSNILSQFFLCHLYFRH</sequence>
<gene>
    <name evidence="2" type="ORF">XELAEV_18007464mg</name>
</gene>
<keyword evidence="1" id="KW-1133">Transmembrane helix</keyword>
<accession>A0A974E0S3</accession>
<proteinExistence type="predicted"/>
<dbReference type="AlphaFoldDB" id="A0A974E0S3"/>
<organism evidence="2 3">
    <name type="scientific">Xenopus laevis</name>
    <name type="common">African clawed frog</name>
    <dbReference type="NCBI Taxonomy" id="8355"/>
    <lineage>
        <taxon>Eukaryota</taxon>
        <taxon>Metazoa</taxon>
        <taxon>Chordata</taxon>
        <taxon>Craniata</taxon>
        <taxon>Vertebrata</taxon>
        <taxon>Euteleostomi</taxon>
        <taxon>Amphibia</taxon>
        <taxon>Batrachia</taxon>
        <taxon>Anura</taxon>
        <taxon>Pipoidea</taxon>
        <taxon>Pipidae</taxon>
        <taxon>Xenopodinae</taxon>
        <taxon>Xenopus</taxon>
        <taxon>Xenopus</taxon>
    </lineage>
</organism>
<feature type="transmembrane region" description="Helical" evidence="1">
    <location>
        <begin position="27"/>
        <end position="49"/>
    </location>
</feature>
<keyword evidence="1" id="KW-0812">Transmembrane</keyword>
<reference evidence="3" key="1">
    <citation type="journal article" date="2016" name="Nature">
        <title>Genome evolution in the allotetraploid frog Xenopus laevis.</title>
        <authorList>
            <person name="Session A.M."/>
            <person name="Uno Y."/>
            <person name="Kwon T."/>
            <person name="Chapman J.A."/>
            <person name="Toyoda A."/>
            <person name="Takahashi S."/>
            <person name="Fukui A."/>
            <person name="Hikosaka A."/>
            <person name="Suzuki A."/>
            <person name="Kondo M."/>
            <person name="van Heeringen S.J."/>
            <person name="Quigley I."/>
            <person name="Heinz S."/>
            <person name="Ogino H."/>
            <person name="Ochi H."/>
            <person name="Hellsten U."/>
            <person name="Lyons J.B."/>
            <person name="Simakov O."/>
            <person name="Putnam N."/>
            <person name="Stites J."/>
            <person name="Kuroki Y."/>
            <person name="Tanaka T."/>
            <person name="Michiue T."/>
            <person name="Watanabe M."/>
            <person name="Bogdanovic O."/>
            <person name="Lister R."/>
            <person name="Georgiou G."/>
            <person name="Paranjpe S.S."/>
            <person name="van Kruijsbergen I."/>
            <person name="Shu S."/>
            <person name="Carlson J."/>
            <person name="Kinoshita T."/>
            <person name="Ohta Y."/>
            <person name="Mawaribuchi S."/>
            <person name="Jenkins J."/>
            <person name="Grimwood J."/>
            <person name="Schmutz J."/>
            <person name="Mitros T."/>
            <person name="Mozaffari S.V."/>
            <person name="Suzuki Y."/>
            <person name="Haramoto Y."/>
            <person name="Yamamoto T.S."/>
            <person name="Takagi C."/>
            <person name="Heald R."/>
            <person name="Miller K."/>
            <person name="Haudenschild C."/>
            <person name="Kitzman J."/>
            <person name="Nakayama T."/>
            <person name="Izutsu Y."/>
            <person name="Robert J."/>
            <person name="Fortriede J."/>
            <person name="Burns K."/>
            <person name="Lotay V."/>
            <person name="Karimi K."/>
            <person name="Yasuoka Y."/>
            <person name="Dichmann D.S."/>
            <person name="Flajnik M.F."/>
            <person name="Houston D.W."/>
            <person name="Shendure J."/>
            <person name="DuPasquier L."/>
            <person name="Vize P.D."/>
            <person name="Zorn A.M."/>
            <person name="Ito M."/>
            <person name="Marcotte E.M."/>
            <person name="Wallingford J.B."/>
            <person name="Ito Y."/>
            <person name="Asashima M."/>
            <person name="Ueno N."/>
            <person name="Matsuda Y."/>
            <person name="Veenstra G.J."/>
            <person name="Fujiyama A."/>
            <person name="Harland R.M."/>
            <person name="Taira M."/>
            <person name="Rokhsar D.S."/>
        </authorList>
    </citation>
    <scope>NUCLEOTIDE SEQUENCE [LARGE SCALE GENOMIC DNA]</scope>
    <source>
        <strain evidence="3">J</strain>
    </source>
</reference>
<name>A0A974E0S3_XENLA</name>
<keyword evidence="1" id="KW-0472">Membrane</keyword>
<evidence type="ECO:0000313" key="3">
    <source>
        <dbReference type="Proteomes" id="UP000694892"/>
    </source>
</evidence>
<dbReference type="EMBL" id="CM004466">
    <property type="protein sequence ID" value="OCU01670.1"/>
    <property type="molecule type" value="Genomic_DNA"/>
</dbReference>
<evidence type="ECO:0000256" key="1">
    <source>
        <dbReference type="SAM" id="Phobius"/>
    </source>
</evidence>
<protein>
    <submittedName>
        <fullName evidence="2">Uncharacterized protein</fullName>
    </submittedName>
</protein>
<dbReference type="Proteomes" id="UP000694892">
    <property type="component" value="Chromosome 1L"/>
</dbReference>
<evidence type="ECO:0000313" key="2">
    <source>
        <dbReference type="EMBL" id="OCU01670.1"/>
    </source>
</evidence>